<feature type="compositionally biased region" description="Polar residues" evidence="1">
    <location>
        <begin position="265"/>
        <end position="275"/>
    </location>
</feature>
<accession>A0A9P7A0T6</accession>
<proteinExistence type="predicted"/>
<comment type="caution">
    <text evidence="2">The sequence shown here is derived from an EMBL/GenBank/DDBJ whole genome shotgun (WGS) entry which is preliminary data.</text>
</comment>
<feature type="compositionally biased region" description="Low complexity" evidence="1">
    <location>
        <begin position="249"/>
        <end position="260"/>
    </location>
</feature>
<dbReference type="AlphaFoldDB" id="A0A9P7A0T6"/>
<evidence type="ECO:0000313" key="2">
    <source>
        <dbReference type="EMBL" id="KAG1780385.1"/>
    </source>
</evidence>
<evidence type="ECO:0000313" key="3">
    <source>
        <dbReference type="Proteomes" id="UP000714275"/>
    </source>
</evidence>
<protein>
    <submittedName>
        <fullName evidence="2">Uncharacterized protein</fullName>
    </submittedName>
</protein>
<dbReference type="Proteomes" id="UP000714275">
    <property type="component" value="Unassembled WGS sequence"/>
</dbReference>
<dbReference type="OrthoDB" id="2663608at2759"/>
<name>A0A9P7A0T6_9AGAM</name>
<dbReference type="EMBL" id="JABBWD010000009">
    <property type="protein sequence ID" value="KAG1780385.1"/>
    <property type="molecule type" value="Genomic_DNA"/>
</dbReference>
<evidence type="ECO:0000256" key="1">
    <source>
        <dbReference type="SAM" id="MobiDB-lite"/>
    </source>
</evidence>
<feature type="region of interest" description="Disordered" evidence="1">
    <location>
        <begin position="1"/>
        <end position="58"/>
    </location>
</feature>
<reference evidence="2" key="1">
    <citation type="journal article" date="2020" name="New Phytol.">
        <title>Comparative genomics reveals dynamic genome evolution in host specialist ectomycorrhizal fungi.</title>
        <authorList>
            <person name="Lofgren L.A."/>
            <person name="Nguyen N.H."/>
            <person name="Vilgalys R."/>
            <person name="Ruytinx J."/>
            <person name="Liao H.L."/>
            <person name="Branco S."/>
            <person name="Kuo A."/>
            <person name="LaButti K."/>
            <person name="Lipzen A."/>
            <person name="Andreopoulos W."/>
            <person name="Pangilinan J."/>
            <person name="Riley R."/>
            <person name="Hundley H."/>
            <person name="Na H."/>
            <person name="Barry K."/>
            <person name="Grigoriev I.V."/>
            <person name="Stajich J.E."/>
            <person name="Kennedy P.G."/>
        </authorList>
    </citation>
    <scope>NUCLEOTIDE SEQUENCE</scope>
    <source>
        <strain evidence="2">DOB743</strain>
    </source>
</reference>
<organism evidence="2 3">
    <name type="scientific">Suillus placidus</name>
    <dbReference type="NCBI Taxonomy" id="48579"/>
    <lineage>
        <taxon>Eukaryota</taxon>
        <taxon>Fungi</taxon>
        <taxon>Dikarya</taxon>
        <taxon>Basidiomycota</taxon>
        <taxon>Agaricomycotina</taxon>
        <taxon>Agaricomycetes</taxon>
        <taxon>Agaricomycetidae</taxon>
        <taxon>Boletales</taxon>
        <taxon>Suillineae</taxon>
        <taxon>Suillaceae</taxon>
        <taxon>Suillus</taxon>
    </lineage>
</organism>
<feature type="region of interest" description="Disordered" evidence="1">
    <location>
        <begin position="243"/>
        <end position="275"/>
    </location>
</feature>
<gene>
    <name evidence="2" type="ORF">EV702DRAFT_1194530</name>
</gene>
<feature type="region of interest" description="Disordered" evidence="1">
    <location>
        <begin position="175"/>
        <end position="209"/>
    </location>
</feature>
<sequence>MIPPSRDERGPALQTIPPSCDEQGPALQTTPYDYGHGRALPVPSYGQHLEVPQGRGYPGPRRDQIDYQRTAQPLQVMNPVLGVNAAAYSHPQYAPPCNDMYLHAPRHHTTNAAHMATYDTRAPAHQQYSEDYGVHAPVRPPACPPSQQQQYLEVYSRAPARTPSQQQYMETYDTYPPAPQQHTETRDARIPTPQPHGPQQHTETYDTHVPVPQQGLVGYRDSRGAYNVPEGWHPHYGSMAYQAEDVQTPRSSSPRLSPLPALMEYSSSPPWSEGN</sequence>
<feature type="compositionally biased region" description="Basic and acidic residues" evidence="1">
    <location>
        <begin position="1"/>
        <end position="10"/>
    </location>
</feature>
<keyword evidence="3" id="KW-1185">Reference proteome</keyword>